<dbReference type="GO" id="GO:0015074">
    <property type="term" value="P:DNA integration"/>
    <property type="evidence" value="ECO:0007669"/>
    <property type="project" value="UniProtKB-KW"/>
</dbReference>
<dbReference type="Proteomes" id="UP000295064">
    <property type="component" value="Unassembled WGS sequence"/>
</dbReference>
<dbReference type="Pfam" id="PF14659">
    <property type="entry name" value="Phage_int_SAM_3"/>
    <property type="match status" value="1"/>
</dbReference>
<dbReference type="PROSITE" id="PS51900">
    <property type="entry name" value="CB"/>
    <property type="match status" value="1"/>
</dbReference>
<evidence type="ECO:0000256" key="1">
    <source>
        <dbReference type="ARBA" id="ARBA00003283"/>
    </source>
</evidence>
<dbReference type="InterPro" id="IPR010998">
    <property type="entry name" value="Integrase_recombinase_N"/>
</dbReference>
<comment type="caution">
    <text evidence="9">The sequence shown here is derived from an EMBL/GenBank/DDBJ whole genome shotgun (WGS) entry which is preliminary data.</text>
</comment>
<dbReference type="GO" id="GO:0006310">
    <property type="term" value="P:DNA recombination"/>
    <property type="evidence" value="ECO:0007669"/>
    <property type="project" value="UniProtKB-KW"/>
</dbReference>
<evidence type="ECO:0000256" key="4">
    <source>
        <dbReference type="ARBA" id="ARBA00023125"/>
    </source>
</evidence>
<dbReference type="InterPro" id="IPR011010">
    <property type="entry name" value="DNA_brk_join_enz"/>
</dbReference>
<feature type="domain" description="Core-binding (CB)" evidence="8">
    <location>
        <begin position="62"/>
        <end position="145"/>
    </location>
</feature>
<dbReference type="InterPro" id="IPR013762">
    <property type="entry name" value="Integrase-like_cat_sf"/>
</dbReference>
<keyword evidence="3" id="KW-0229">DNA integration</keyword>
<dbReference type="InterPro" id="IPR002104">
    <property type="entry name" value="Integrase_catalytic"/>
</dbReference>
<evidence type="ECO:0000256" key="3">
    <source>
        <dbReference type="ARBA" id="ARBA00022908"/>
    </source>
</evidence>
<evidence type="ECO:0000259" key="7">
    <source>
        <dbReference type="PROSITE" id="PS51898"/>
    </source>
</evidence>
<dbReference type="CDD" id="cd01189">
    <property type="entry name" value="INT_ICEBs1_C_like"/>
    <property type="match status" value="1"/>
</dbReference>
<feature type="domain" description="Tyr recombinase" evidence="7">
    <location>
        <begin position="174"/>
        <end position="376"/>
    </location>
</feature>
<protein>
    <submittedName>
        <fullName evidence="9">Site-specific recombinase XerC</fullName>
    </submittedName>
</protein>
<dbReference type="InterPro" id="IPR044068">
    <property type="entry name" value="CB"/>
</dbReference>
<dbReference type="EMBL" id="SNWX01000032">
    <property type="protein sequence ID" value="TDO77732.1"/>
    <property type="molecule type" value="Genomic_DNA"/>
</dbReference>
<dbReference type="AlphaFoldDB" id="A0A4R6LHX0"/>
<dbReference type="PROSITE" id="PS51898">
    <property type="entry name" value="TYR_RECOMBINASE"/>
    <property type="match status" value="1"/>
</dbReference>
<reference evidence="9 10" key="1">
    <citation type="submission" date="2019-03" db="EMBL/GenBank/DDBJ databases">
        <title>Subsurface microbial communities from deep shales in Ohio and West Virginia, USA.</title>
        <authorList>
            <person name="Wrighton K."/>
        </authorList>
    </citation>
    <scope>NUCLEOTIDE SEQUENCE [LARGE SCALE GENOMIC DNA]</scope>
    <source>
        <strain evidence="9 10">MA284_T2</strain>
    </source>
</reference>
<dbReference type="Pfam" id="PF14657">
    <property type="entry name" value="Arm-DNA-bind_4"/>
    <property type="match status" value="1"/>
</dbReference>
<dbReference type="InterPro" id="IPR028259">
    <property type="entry name" value="AP2-like_int_N"/>
</dbReference>
<dbReference type="InterPro" id="IPR004107">
    <property type="entry name" value="Integrase_SAM-like_N"/>
</dbReference>
<dbReference type="SUPFAM" id="SSF56349">
    <property type="entry name" value="DNA breaking-rejoining enzymes"/>
    <property type="match status" value="1"/>
</dbReference>
<dbReference type="InterPro" id="IPR050090">
    <property type="entry name" value="Tyrosine_recombinase_XerCD"/>
</dbReference>
<dbReference type="OrthoDB" id="9803188at2"/>
<sequence>MASEPRKTKAGNWEVFVYMGRDSEGKQIRESSTFDTKKEAQRWARDKELEKETGILMEFANMTFKQYIDRWFDEYVDEQLSPVTHDRYYNVLYHQVLKMLGKLKLKEIQPAHIQSYLTSIRKRGGSTKTQQYHYAIISSALTYADEMNYIYQNPIQNVRKPGGKTQRKVTKKKKKVKAINRDMLKKWLEFVQDYDQYLFDYCYIAINTGMCLEEMIGSRWKDLNFSKGIITVEQVAVYVIGRGTVFKETPKAADRFRKIPISDSLANFYRGIWKRQQEMKMHLGDEYKDHNLILCKDDGEHYAPRTVQNKIRKAREAGGFPDWITSHIFRHTFASLFLAENKNIKELQKLLGHSSYVITADTYSHFLKKDFERARNDISKAVGSVFSVQD</sequence>
<dbReference type="Gene3D" id="1.10.443.10">
    <property type="entry name" value="Intergrase catalytic core"/>
    <property type="match status" value="1"/>
</dbReference>
<comment type="function">
    <text evidence="1">Site-specific tyrosine recombinase, which acts by catalyzing the cutting and rejoining of the recombining DNA molecules.</text>
</comment>
<evidence type="ECO:0000256" key="5">
    <source>
        <dbReference type="ARBA" id="ARBA00023172"/>
    </source>
</evidence>
<dbReference type="PANTHER" id="PTHR30349:SF41">
    <property type="entry name" value="INTEGRASE_RECOMBINASE PROTEIN MJ0367-RELATED"/>
    <property type="match status" value="1"/>
</dbReference>
<evidence type="ECO:0000313" key="10">
    <source>
        <dbReference type="Proteomes" id="UP000295064"/>
    </source>
</evidence>
<dbReference type="GO" id="GO:0003677">
    <property type="term" value="F:DNA binding"/>
    <property type="evidence" value="ECO:0007669"/>
    <property type="project" value="UniProtKB-UniRule"/>
</dbReference>
<dbReference type="RefSeq" id="WP_133516109.1">
    <property type="nucleotide sequence ID" value="NZ_SNWX01000032.1"/>
</dbReference>
<evidence type="ECO:0000256" key="6">
    <source>
        <dbReference type="PROSITE-ProRule" id="PRU01248"/>
    </source>
</evidence>
<keyword evidence="5" id="KW-0233">DNA recombination</keyword>
<evidence type="ECO:0000313" key="9">
    <source>
        <dbReference type="EMBL" id="TDO77732.1"/>
    </source>
</evidence>
<organism evidence="9 10">
    <name type="scientific">Halanaerobium saccharolyticum</name>
    <dbReference type="NCBI Taxonomy" id="43595"/>
    <lineage>
        <taxon>Bacteria</taxon>
        <taxon>Bacillati</taxon>
        <taxon>Bacillota</taxon>
        <taxon>Clostridia</taxon>
        <taxon>Halanaerobiales</taxon>
        <taxon>Halanaerobiaceae</taxon>
        <taxon>Halanaerobium</taxon>
    </lineage>
</organism>
<evidence type="ECO:0000259" key="8">
    <source>
        <dbReference type="PROSITE" id="PS51900"/>
    </source>
</evidence>
<gene>
    <name evidence="9" type="ORF">DFR79_13264</name>
</gene>
<keyword evidence="4 6" id="KW-0238">DNA-binding</keyword>
<name>A0A4R6LHX0_9FIRM</name>
<evidence type="ECO:0000256" key="2">
    <source>
        <dbReference type="ARBA" id="ARBA00008857"/>
    </source>
</evidence>
<dbReference type="Pfam" id="PF00589">
    <property type="entry name" value="Phage_integrase"/>
    <property type="match status" value="1"/>
</dbReference>
<dbReference type="Gene3D" id="1.10.150.130">
    <property type="match status" value="1"/>
</dbReference>
<proteinExistence type="inferred from homology"/>
<dbReference type="PANTHER" id="PTHR30349">
    <property type="entry name" value="PHAGE INTEGRASE-RELATED"/>
    <property type="match status" value="1"/>
</dbReference>
<accession>A0A4R6LHX0</accession>
<comment type="similarity">
    <text evidence="2">Belongs to the 'phage' integrase family.</text>
</comment>